<protein>
    <submittedName>
        <fullName evidence="3">Tripartite tricarboxylate transporter permease</fullName>
    </submittedName>
</protein>
<keyword evidence="4" id="KW-1185">Reference proteome</keyword>
<keyword evidence="1" id="KW-1133">Transmembrane helix</keyword>
<feature type="transmembrane region" description="Helical" evidence="1">
    <location>
        <begin position="75"/>
        <end position="96"/>
    </location>
</feature>
<feature type="transmembrane region" description="Helical" evidence="1">
    <location>
        <begin position="136"/>
        <end position="156"/>
    </location>
</feature>
<feature type="transmembrane region" description="Helical" evidence="1">
    <location>
        <begin position="12"/>
        <end position="31"/>
    </location>
</feature>
<feature type="transmembrane region" description="Helical" evidence="1">
    <location>
        <begin position="459"/>
        <end position="483"/>
    </location>
</feature>
<dbReference type="EMBL" id="CP121694">
    <property type="protein sequence ID" value="WRO21159.1"/>
    <property type="molecule type" value="Genomic_DNA"/>
</dbReference>
<reference evidence="3 4" key="1">
    <citation type="submission" date="2023-04" db="EMBL/GenBank/DDBJ databases">
        <authorList>
            <person name="Hsu D."/>
        </authorList>
    </citation>
    <scope>NUCLEOTIDE SEQUENCE [LARGE SCALE GENOMIC DNA]</scope>
    <source>
        <strain evidence="3 4">MK1</strain>
    </source>
</reference>
<feature type="transmembrane region" description="Helical" evidence="1">
    <location>
        <begin position="108"/>
        <end position="130"/>
    </location>
</feature>
<sequence>MVENLLMGFGEVLQFQHFMGLLIGVMIGYFIGSMPGLTPSIGIALLIPFTFTMQPVMAMIIIVSLYMAAEYGGGITAILLNAPGTPAAAATAFDGYPMTQNGEAAKALTISIIASSIGAVTSSILLIFTAVPMASFALKFGPTEYFALAIFGLSLVSSLSRESLLKGILSMLLGLLFVTIGLDPVMGTPRYVFVNDLFEGIPFLPALIGLFALSEVFYLMEDVKTRPPKAEKVKGLGAPLSTFKQMWVTLVRSSILGYVIGVIPGAGTTIASLVSYNEAKRVSKNSETFGKGNPEGIAASEAANNAAVSGAFAPLLALGIPGSASAAIIIGALTIQGVQPGPMLFSKNPEIPYSIFAALLIATPIMLAVGLGGIRLWSRVVLIPKRILAVFVFGISVLGAYAYSNTMFPVWVMILFGLMGYGLRKAKFPTTPMVLSLVLGFMMETNFRRAITISDGELLFFLSRPITLTLLILSLVTLFVPIIQNLRSK</sequence>
<feature type="transmembrane region" description="Helical" evidence="1">
    <location>
        <begin position="386"/>
        <end position="402"/>
    </location>
</feature>
<organism evidence="3 4">
    <name type="scientific">Metallumcola ferriviriculae</name>
    <dbReference type="NCBI Taxonomy" id="3039180"/>
    <lineage>
        <taxon>Bacteria</taxon>
        <taxon>Bacillati</taxon>
        <taxon>Bacillota</taxon>
        <taxon>Clostridia</taxon>
        <taxon>Neomoorellales</taxon>
        <taxon>Desulfitibacteraceae</taxon>
        <taxon>Metallumcola</taxon>
    </lineage>
</organism>
<dbReference type="AlphaFoldDB" id="A0AAU0UK56"/>
<name>A0AAU0UK56_9FIRM</name>
<gene>
    <name evidence="3" type="ORF">MFMK1_000955</name>
</gene>
<dbReference type="Proteomes" id="UP001329915">
    <property type="component" value="Chromosome"/>
</dbReference>
<keyword evidence="1" id="KW-0472">Membrane</keyword>
<feature type="transmembrane region" description="Helical" evidence="1">
    <location>
        <begin position="43"/>
        <end position="69"/>
    </location>
</feature>
<feature type="transmembrane region" description="Helical" evidence="1">
    <location>
        <begin position="315"/>
        <end position="335"/>
    </location>
</feature>
<feature type="transmembrane region" description="Helical" evidence="1">
    <location>
        <begin position="202"/>
        <end position="220"/>
    </location>
</feature>
<feature type="domain" description="DUF112" evidence="2">
    <location>
        <begin position="19"/>
        <end position="435"/>
    </location>
</feature>
<dbReference type="InterPro" id="IPR002823">
    <property type="entry name" value="DUF112_TM"/>
</dbReference>
<dbReference type="RefSeq" id="WP_366924015.1">
    <property type="nucleotide sequence ID" value="NZ_CP121694.1"/>
</dbReference>
<accession>A0AAU0UK56</accession>
<evidence type="ECO:0000313" key="4">
    <source>
        <dbReference type="Proteomes" id="UP001329915"/>
    </source>
</evidence>
<proteinExistence type="predicted"/>
<dbReference type="KEGG" id="dbc:MFMK1_000955"/>
<dbReference type="PANTHER" id="PTHR35342:SF5">
    <property type="entry name" value="TRICARBOXYLIC TRANSPORT PROTEIN"/>
    <property type="match status" value="1"/>
</dbReference>
<keyword evidence="1" id="KW-0812">Transmembrane</keyword>
<evidence type="ECO:0000259" key="2">
    <source>
        <dbReference type="Pfam" id="PF01970"/>
    </source>
</evidence>
<dbReference type="Pfam" id="PF01970">
    <property type="entry name" value="TctA"/>
    <property type="match status" value="1"/>
</dbReference>
<evidence type="ECO:0000256" key="1">
    <source>
        <dbReference type="SAM" id="Phobius"/>
    </source>
</evidence>
<evidence type="ECO:0000313" key="3">
    <source>
        <dbReference type="EMBL" id="WRO21159.1"/>
    </source>
</evidence>
<dbReference type="PANTHER" id="PTHR35342">
    <property type="entry name" value="TRICARBOXYLIC TRANSPORT PROTEIN"/>
    <property type="match status" value="1"/>
</dbReference>
<feature type="transmembrane region" description="Helical" evidence="1">
    <location>
        <begin position="355"/>
        <end position="374"/>
    </location>
</feature>